<organism evidence="8">
    <name type="scientific">Zea mays</name>
    <name type="common">Maize</name>
    <dbReference type="NCBI Taxonomy" id="4577"/>
    <lineage>
        <taxon>Eukaryota</taxon>
        <taxon>Viridiplantae</taxon>
        <taxon>Streptophyta</taxon>
        <taxon>Embryophyta</taxon>
        <taxon>Tracheophyta</taxon>
        <taxon>Spermatophyta</taxon>
        <taxon>Magnoliopsida</taxon>
        <taxon>Liliopsida</taxon>
        <taxon>Poales</taxon>
        <taxon>Poaceae</taxon>
        <taxon>PACMAD clade</taxon>
        <taxon>Panicoideae</taxon>
        <taxon>Andropogonodae</taxon>
        <taxon>Andropogoneae</taxon>
        <taxon>Tripsacinae</taxon>
        <taxon>Zea</taxon>
    </lineage>
</organism>
<name>A0A1D6NX12_MAIZE</name>
<dbReference type="eggNOG" id="ENOG502QSBZ">
    <property type="taxonomic scope" value="Eukaryota"/>
</dbReference>
<evidence type="ECO:0000256" key="4">
    <source>
        <dbReference type="ARBA" id="ARBA00022989"/>
    </source>
</evidence>
<evidence type="ECO:0000256" key="2">
    <source>
        <dbReference type="ARBA" id="ARBA00007635"/>
    </source>
</evidence>
<dbReference type="ExpressionAtlas" id="A0A1D6NX12">
    <property type="expression patterns" value="baseline and differential"/>
</dbReference>
<proteinExistence type="inferred from homology"/>
<evidence type="ECO:0000256" key="6">
    <source>
        <dbReference type="RuleBase" id="RU363077"/>
    </source>
</evidence>
<feature type="transmembrane region" description="Helical" evidence="6">
    <location>
        <begin position="322"/>
        <end position="341"/>
    </location>
</feature>
<evidence type="ECO:0000256" key="1">
    <source>
        <dbReference type="ARBA" id="ARBA00004141"/>
    </source>
</evidence>
<dbReference type="PaxDb" id="4577-GRMZM2G066775_P01"/>
<dbReference type="EMBL" id="CM000785">
    <property type="protein sequence ID" value="AQL02617.1"/>
    <property type="molecule type" value="Genomic_DNA"/>
</dbReference>
<feature type="transmembrane region" description="Helical" evidence="6">
    <location>
        <begin position="80"/>
        <end position="100"/>
    </location>
</feature>
<gene>
    <name evidence="8" type="ORF">ZEAMMB73_Zm00001d045572</name>
</gene>
<evidence type="ECO:0000256" key="5">
    <source>
        <dbReference type="ARBA" id="ARBA00023136"/>
    </source>
</evidence>
<feature type="domain" description="EamA" evidence="7">
    <location>
        <begin position="56"/>
        <end position="191"/>
    </location>
</feature>
<accession>A0A1D6NX12</accession>
<sequence>MAANGEDRQAAAAAAAEEEIVLEMPVKPAPPPPLTSPPVKVSPAWETAALPSSMVAVQVFTVVMLFLSKLALNTGMRPCVLIVYRNLVAAAAVAPLAFFFEREMWKKLNLAVLGWICLNATFGAVLAMGLYYYGLQATSAAYSVVFLNLIPIVTFVIAVLVRAEKVALGKWPGRLKVLGALTCVGGTMVVSLLKGHLLHLWPTHLLKASRAAGTPAASGGRHRDMLTGTLFLCGSCLGYALWFIVQAFVVGVFLSHDRADWRLKWDLQLLTVVYSGVLNTGVTFVLISWAVSRRGPIYPSMFNSLSLIITTVMDSLLLGTKVYVGGVLGALLIIVGLYAFLWGKGKELQAAAAAAAKKKKLEQEQEEERQLGGVQMTY</sequence>
<comment type="subcellular location">
    <subcellularLocation>
        <location evidence="1 6">Membrane</location>
        <topology evidence="1 6">Multi-pass membrane protein</topology>
    </subcellularLocation>
</comment>
<feature type="transmembrane region" description="Helical" evidence="6">
    <location>
        <begin position="112"/>
        <end position="134"/>
    </location>
</feature>
<dbReference type="InterPro" id="IPR037185">
    <property type="entry name" value="EmrE-like"/>
</dbReference>
<dbReference type="PANTHER" id="PTHR31218">
    <property type="entry name" value="WAT1-RELATED PROTEIN"/>
    <property type="match status" value="1"/>
</dbReference>
<keyword evidence="4 6" id="KW-1133">Transmembrane helix</keyword>
<dbReference type="GO" id="GO:0022857">
    <property type="term" value="F:transmembrane transporter activity"/>
    <property type="evidence" value="ECO:0007669"/>
    <property type="project" value="InterPro"/>
</dbReference>
<feature type="transmembrane region" description="Helical" evidence="6">
    <location>
        <begin position="267"/>
        <end position="291"/>
    </location>
</feature>
<dbReference type="InterPro" id="IPR030184">
    <property type="entry name" value="WAT1-related"/>
</dbReference>
<evidence type="ECO:0000259" key="7">
    <source>
        <dbReference type="Pfam" id="PF00892"/>
    </source>
</evidence>
<reference evidence="8" key="1">
    <citation type="submission" date="2015-12" db="EMBL/GenBank/DDBJ databases">
        <title>Update maize B73 reference genome by single molecule sequencing technologies.</title>
        <authorList>
            <consortium name="Maize Genome Sequencing Project"/>
            <person name="Ware D."/>
        </authorList>
    </citation>
    <scope>NUCLEOTIDE SEQUENCE</scope>
    <source>
        <tissue evidence="8">Seedling</tissue>
    </source>
</reference>
<dbReference type="Pfam" id="PF00892">
    <property type="entry name" value="EamA"/>
    <property type="match status" value="2"/>
</dbReference>
<dbReference type="SUPFAM" id="SSF103481">
    <property type="entry name" value="Multidrug resistance efflux transporter EmrE"/>
    <property type="match status" value="2"/>
</dbReference>
<dbReference type="GO" id="GO:0016020">
    <property type="term" value="C:membrane"/>
    <property type="evidence" value="ECO:0007669"/>
    <property type="project" value="UniProtKB-SubCell"/>
</dbReference>
<dbReference type="AlphaFoldDB" id="A0A1D6NX12"/>
<dbReference type="InterPro" id="IPR000620">
    <property type="entry name" value="EamA_dom"/>
</dbReference>
<comment type="similarity">
    <text evidence="2 6">Belongs to the drug/metabolite transporter (DMT) superfamily. Plant drug/metabolite exporter (P-DME) (TC 2.A.7.4) family.</text>
</comment>
<accession>A0A3L6DGU4</accession>
<dbReference type="InParanoid" id="A0A1D6NX12"/>
<feature type="transmembrane region" description="Helical" evidence="6">
    <location>
        <begin position="140"/>
        <end position="163"/>
    </location>
</feature>
<feature type="transmembrane region" description="Helical" evidence="6">
    <location>
        <begin position="48"/>
        <end position="68"/>
    </location>
</feature>
<protein>
    <recommendedName>
        <fullName evidence="6">WAT1-related protein</fullName>
    </recommendedName>
</protein>
<feature type="transmembrane region" description="Helical" evidence="6">
    <location>
        <begin position="229"/>
        <end position="255"/>
    </location>
</feature>
<dbReference type="OMA" id="AMVMKKP"/>
<feature type="domain" description="EamA" evidence="7">
    <location>
        <begin position="252"/>
        <end position="340"/>
    </location>
</feature>
<feature type="transmembrane region" description="Helical" evidence="6">
    <location>
        <begin position="175"/>
        <end position="193"/>
    </location>
</feature>
<keyword evidence="5 6" id="KW-0472">Membrane</keyword>
<keyword evidence="3 6" id="KW-0812">Transmembrane</keyword>
<evidence type="ECO:0000313" key="8">
    <source>
        <dbReference type="EMBL" id="AQL02617.1"/>
    </source>
</evidence>
<evidence type="ECO:0000256" key="3">
    <source>
        <dbReference type="ARBA" id="ARBA00022692"/>
    </source>
</evidence>